<feature type="compositionally biased region" description="Polar residues" evidence="1">
    <location>
        <begin position="164"/>
        <end position="173"/>
    </location>
</feature>
<keyword evidence="4" id="KW-1185">Reference proteome</keyword>
<dbReference type="InterPro" id="IPR003018">
    <property type="entry name" value="GAF"/>
</dbReference>
<name>A0A9W6ZP13_9STRA</name>
<evidence type="ECO:0000256" key="1">
    <source>
        <dbReference type="SAM" id="MobiDB-lite"/>
    </source>
</evidence>
<feature type="domain" description="GAF" evidence="2">
    <location>
        <begin position="587"/>
        <end position="732"/>
    </location>
</feature>
<dbReference type="AlphaFoldDB" id="A0A9W6ZP13"/>
<dbReference type="Pfam" id="PF01590">
    <property type="entry name" value="GAF"/>
    <property type="match status" value="2"/>
</dbReference>
<dbReference type="Gene3D" id="3.30.450.40">
    <property type="match status" value="2"/>
</dbReference>
<feature type="domain" description="GAF" evidence="2">
    <location>
        <begin position="251"/>
        <end position="425"/>
    </location>
</feature>
<feature type="region of interest" description="Disordered" evidence="1">
    <location>
        <begin position="884"/>
        <end position="970"/>
    </location>
</feature>
<feature type="compositionally biased region" description="Basic and acidic residues" evidence="1">
    <location>
        <begin position="826"/>
        <end position="839"/>
    </location>
</feature>
<feature type="compositionally biased region" description="Low complexity" evidence="1">
    <location>
        <begin position="895"/>
        <end position="917"/>
    </location>
</feature>
<feature type="region of interest" description="Disordered" evidence="1">
    <location>
        <begin position="826"/>
        <end position="867"/>
    </location>
</feature>
<dbReference type="Proteomes" id="UP001165122">
    <property type="component" value="Unassembled WGS sequence"/>
</dbReference>
<dbReference type="SMART" id="SM00065">
    <property type="entry name" value="GAF"/>
    <property type="match status" value="2"/>
</dbReference>
<dbReference type="SUPFAM" id="SSF55781">
    <property type="entry name" value="GAF domain-like"/>
    <property type="match status" value="2"/>
</dbReference>
<protein>
    <recommendedName>
        <fullName evidence="2">GAF domain-containing protein</fullName>
    </recommendedName>
</protein>
<feature type="region of interest" description="Disordered" evidence="1">
    <location>
        <begin position="1"/>
        <end position="43"/>
    </location>
</feature>
<dbReference type="OrthoDB" id="295473at2759"/>
<organism evidence="3 4">
    <name type="scientific">Triparma laevis f. longispina</name>
    <dbReference type="NCBI Taxonomy" id="1714387"/>
    <lineage>
        <taxon>Eukaryota</taxon>
        <taxon>Sar</taxon>
        <taxon>Stramenopiles</taxon>
        <taxon>Ochrophyta</taxon>
        <taxon>Bolidophyceae</taxon>
        <taxon>Parmales</taxon>
        <taxon>Triparmaceae</taxon>
        <taxon>Triparma</taxon>
    </lineage>
</organism>
<accession>A0A9W6ZP13</accession>
<sequence length="970" mass="106238">MPSWNQIPSKKVSTTVLGHHGPIKLKKSPVKTPLKSKLPEPNPQLIDSWTTTFLLSPTSQLGSARRNEGLKKLALNRSSSAPALALPKALPRTPIGFRPSTPNASFQSNVFGMSSSSYKYSHRKDPELYAKAMSLAAARPRTANGGERDSTMSPGGTGSATHRPGTSDSPFRTTNKRHNKRQQQEMLERLAMQPINTQKFVKKEKDTYETKRGKQMINSKFDQKKMNAVRARQQQYSKQLDESAGDKISLQIDSVTRAVVQNFRKLINSERCALFLHDARTNELYFKPVAGHDTNVSEIRFPASAGIAGWVATSGKMLNIPNAYKDERFNSAIDKKTGFRTRSILCMPILNEDGSLLGVCQMVNKFKRKKIERAAVGTISRAMDGDGEVDKQFTPFNKDDEVTLKRCCEKVADALSHLRDLQKTAVEEEAMRKQAAMSRRKLMDEGVGGHGARTNPNSLHNTPHDVSRGLGLGLGTGAKTVPNTPGGVTRNLASAKQEVKGLISFMSGEVSKLESEFEDNTGFGGDAGISEAARRFQFRDGVSGQQMTSKGQTLDAEENRAALTKHKRQKAYVAQCQDFNMDESDVAMNSALRNMMAKFKIMLQCDRCGLFFLDDETDELYFHVEEEGSNIRFPKTKGIAGSVACSGEALLIKDAYKDDRFNKTVDKMTGYKTNNILCQPVKDGLGEIIAVMQMVNSMKKGGFTAKDQESLKDYSQKMSQGLLAIRDSGKDGTSGHMQKSREAKIKRMNEVIHEINQQIDAEKKAFLAKRKEESRHEYTANEAAARFKFRDGGEKQKEEKVFNEEQIRAQNNQKLFDDIFSGKGIDIENTKEKKGEKGGESGGRSRRASVDLGGSIGGIRRTSVDLGGSIGGMGLGVGKGVLALPPGLEKGGRSRAGSGSGENSPSNRSRRSSISGSATPSHAAMMGRASANASAEATPKRMQQKNLTAYQIAVPAGTKSRMGSRRPSVA</sequence>
<comment type="caution">
    <text evidence="3">The sequence shown here is derived from an EMBL/GenBank/DDBJ whole genome shotgun (WGS) entry which is preliminary data.</text>
</comment>
<dbReference type="EMBL" id="BRXW01000455">
    <property type="protein sequence ID" value="GMH56556.1"/>
    <property type="molecule type" value="Genomic_DNA"/>
</dbReference>
<gene>
    <name evidence="3" type="ORF">TrLO_g14342</name>
</gene>
<proteinExistence type="predicted"/>
<feature type="compositionally biased region" description="Polar residues" evidence="1">
    <location>
        <begin position="1"/>
        <end position="16"/>
    </location>
</feature>
<feature type="region of interest" description="Disordered" evidence="1">
    <location>
        <begin position="139"/>
        <end position="183"/>
    </location>
</feature>
<evidence type="ECO:0000313" key="4">
    <source>
        <dbReference type="Proteomes" id="UP001165122"/>
    </source>
</evidence>
<evidence type="ECO:0000313" key="3">
    <source>
        <dbReference type="EMBL" id="GMH56556.1"/>
    </source>
</evidence>
<dbReference type="InterPro" id="IPR029016">
    <property type="entry name" value="GAF-like_dom_sf"/>
</dbReference>
<reference evidence="4" key="1">
    <citation type="journal article" date="2023" name="Commun. Biol.">
        <title>Genome analysis of Parmales, the sister group of diatoms, reveals the evolutionary specialization of diatoms from phago-mixotrophs to photoautotrophs.</title>
        <authorList>
            <person name="Ban H."/>
            <person name="Sato S."/>
            <person name="Yoshikawa S."/>
            <person name="Yamada K."/>
            <person name="Nakamura Y."/>
            <person name="Ichinomiya M."/>
            <person name="Sato N."/>
            <person name="Blanc-Mathieu R."/>
            <person name="Endo H."/>
            <person name="Kuwata A."/>
            <person name="Ogata H."/>
        </authorList>
    </citation>
    <scope>NUCLEOTIDE SEQUENCE [LARGE SCALE GENOMIC DNA]</scope>
    <source>
        <strain evidence="4">NIES 3700</strain>
    </source>
</reference>
<evidence type="ECO:0000259" key="2">
    <source>
        <dbReference type="SMART" id="SM00065"/>
    </source>
</evidence>